<name>A0A9W6ZF43_9STRA</name>
<evidence type="ECO:0000256" key="1">
    <source>
        <dbReference type="ARBA" id="ARBA00009136"/>
    </source>
</evidence>
<dbReference type="PANTHER" id="PTHR12917">
    <property type="entry name" value="ASPARTYL PROTEASE DDI-RELATED"/>
    <property type="match status" value="1"/>
</dbReference>
<feature type="chain" id="PRO_5040987853" description="Aspartic peptidase DDI1-type domain-containing protein" evidence="6">
    <location>
        <begin position="19"/>
        <end position="294"/>
    </location>
</feature>
<dbReference type="EMBL" id="BRXZ01000618">
    <property type="protein sequence ID" value="GMH48955.1"/>
    <property type="molecule type" value="Genomic_DNA"/>
</dbReference>
<keyword evidence="2" id="KW-0645">Protease</keyword>
<dbReference type="Proteomes" id="UP001165082">
    <property type="component" value="Unassembled WGS sequence"/>
</dbReference>
<reference evidence="8" key="1">
    <citation type="submission" date="2022-07" db="EMBL/GenBank/DDBJ databases">
        <title>Genome analysis of Parmales, a sister group of diatoms, reveals the evolutionary specialization of diatoms from phago-mixotrophs to photoautotrophs.</title>
        <authorList>
            <person name="Ban H."/>
            <person name="Sato S."/>
            <person name="Yoshikawa S."/>
            <person name="Kazumasa Y."/>
            <person name="Nakamura Y."/>
            <person name="Ichinomiya M."/>
            <person name="Saitoh K."/>
            <person name="Sato N."/>
            <person name="Blanc-Mathieu R."/>
            <person name="Endo H."/>
            <person name="Kuwata A."/>
            <person name="Ogata H."/>
        </authorList>
    </citation>
    <scope>NUCLEOTIDE SEQUENCE</scope>
</reference>
<evidence type="ECO:0000256" key="4">
    <source>
        <dbReference type="ARBA" id="ARBA00022801"/>
    </source>
</evidence>
<evidence type="ECO:0000256" key="5">
    <source>
        <dbReference type="SAM" id="MobiDB-lite"/>
    </source>
</evidence>
<feature type="compositionally biased region" description="Low complexity" evidence="5">
    <location>
        <begin position="189"/>
        <end position="200"/>
    </location>
</feature>
<gene>
    <name evidence="8" type="ORF">TrRE_jg2581</name>
</gene>
<keyword evidence="3" id="KW-0064">Aspartyl protease</keyword>
<dbReference type="InterPro" id="IPR021109">
    <property type="entry name" value="Peptidase_aspartic_dom_sf"/>
</dbReference>
<dbReference type="Gene3D" id="2.40.70.10">
    <property type="entry name" value="Acid Proteases"/>
    <property type="match status" value="1"/>
</dbReference>
<evidence type="ECO:0000259" key="7">
    <source>
        <dbReference type="Pfam" id="PF09668"/>
    </source>
</evidence>
<organism evidence="8 9">
    <name type="scientific">Triparma retinervis</name>
    <dbReference type="NCBI Taxonomy" id="2557542"/>
    <lineage>
        <taxon>Eukaryota</taxon>
        <taxon>Sar</taxon>
        <taxon>Stramenopiles</taxon>
        <taxon>Ochrophyta</taxon>
        <taxon>Bolidophyceae</taxon>
        <taxon>Parmales</taxon>
        <taxon>Triparmaceae</taxon>
        <taxon>Triparma</taxon>
    </lineage>
</organism>
<evidence type="ECO:0000256" key="2">
    <source>
        <dbReference type="ARBA" id="ARBA00022670"/>
    </source>
</evidence>
<feature type="region of interest" description="Disordered" evidence="5">
    <location>
        <begin position="24"/>
        <end position="48"/>
    </location>
</feature>
<dbReference type="Pfam" id="PF09668">
    <property type="entry name" value="Asp_protease"/>
    <property type="match status" value="1"/>
</dbReference>
<dbReference type="OrthoDB" id="1047367at2759"/>
<feature type="domain" description="Aspartic peptidase DDI1-type" evidence="7">
    <location>
        <begin position="58"/>
        <end position="160"/>
    </location>
</feature>
<evidence type="ECO:0000313" key="8">
    <source>
        <dbReference type="EMBL" id="GMH48955.1"/>
    </source>
</evidence>
<feature type="compositionally biased region" description="Acidic residues" evidence="5">
    <location>
        <begin position="273"/>
        <end position="294"/>
    </location>
</feature>
<dbReference type="InterPro" id="IPR019103">
    <property type="entry name" value="Peptidase_aspartic_DDI1-type"/>
</dbReference>
<proteinExistence type="inferred from homology"/>
<protein>
    <recommendedName>
        <fullName evidence="7">Aspartic peptidase DDI1-type domain-containing protein</fullName>
    </recommendedName>
</protein>
<evidence type="ECO:0000256" key="6">
    <source>
        <dbReference type="SAM" id="SignalP"/>
    </source>
</evidence>
<dbReference type="SUPFAM" id="SSF50630">
    <property type="entry name" value="Acid proteases"/>
    <property type="match status" value="1"/>
</dbReference>
<keyword evidence="9" id="KW-1185">Reference proteome</keyword>
<dbReference type="PANTHER" id="PTHR12917:SF1">
    <property type="entry name" value="AT13091P"/>
    <property type="match status" value="1"/>
</dbReference>
<feature type="region of interest" description="Disordered" evidence="5">
    <location>
        <begin position="263"/>
        <end position="294"/>
    </location>
</feature>
<keyword evidence="6" id="KW-0732">Signal</keyword>
<evidence type="ECO:0000313" key="9">
    <source>
        <dbReference type="Proteomes" id="UP001165082"/>
    </source>
</evidence>
<dbReference type="GO" id="GO:0006508">
    <property type="term" value="P:proteolysis"/>
    <property type="evidence" value="ECO:0007669"/>
    <property type="project" value="UniProtKB-KW"/>
</dbReference>
<feature type="signal peptide" evidence="6">
    <location>
        <begin position="1"/>
        <end position="18"/>
    </location>
</feature>
<accession>A0A9W6ZF43</accession>
<feature type="compositionally biased region" description="Basic and acidic residues" evidence="5">
    <location>
        <begin position="176"/>
        <end position="186"/>
    </location>
</feature>
<feature type="region of interest" description="Disordered" evidence="5">
    <location>
        <begin position="176"/>
        <end position="228"/>
    </location>
</feature>
<comment type="similarity">
    <text evidence="1">Belongs to the DDI1 family.</text>
</comment>
<sequence>MDSLLLVVFLALILTTQASFSNRGLGLCDPPPPQPRGRRSSSCSLDQPPSLLSVEVEIECQGDERRLQGHIDSGAQVTVMTLSAARRLSLIPLIDRSLATKAIGVGVGTIVGRIRGVRMTLGGETVECDVAVLEDGRDGERNVECLVGLDVLNKLEAVIDVRRGITLRGGRKVPWADRAPKVEQRRQPTRQPSAPPSSSRAFRRRSPPPPPPSIREEPTYNPDTNTYIPPVDLEVEAELDQLDDDEIEEIIRREDKDDVRGMERKYDYINGQETEEEEDVDESESESDFDMSGV</sequence>
<evidence type="ECO:0000256" key="3">
    <source>
        <dbReference type="ARBA" id="ARBA00022750"/>
    </source>
</evidence>
<keyword evidence="4" id="KW-0378">Hydrolase</keyword>
<dbReference type="GO" id="GO:0004190">
    <property type="term" value="F:aspartic-type endopeptidase activity"/>
    <property type="evidence" value="ECO:0007669"/>
    <property type="project" value="UniProtKB-KW"/>
</dbReference>
<dbReference type="AlphaFoldDB" id="A0A9W6ZF43"/>
<comment type="caution">
    <text evidence="8">The sequence shown here is derived from an EMBL/GenBank/DDBJ whole genome shotgun (WGS) entry which is preliminary data.</text>
</comment>